<dbReference type="InterPro" id="IPR029767">
    <property type="entry name" value="WecB-like"/>
</dbReference>
<comment type="similarity">
    <text evidence="3 5">Belongs to the UDP-N-acetylglucosamine 2-epimerase family.</text>
</comment>
<feature type="region of interest" description="Disordered" evidence="6">
    <location>
        <begin position="375"/>
        <end position="402"/>
    </location>
</feature>
<evidence type="ECO:0000256" key="1">
    <source>
        <dbReference type="ARBA" id="ARBA00023235"/>
    </source>
</evidence>
<dbReference type="InterPro" id="IPR003331">
    <property type="entry name" value="UDP_GlcNAc_Epimerase_2_dom"/>
</dbReference>
<dbReference type="PANTHER" id="PTHR43174">
    <property type="entry name" value="UDP-N-ACETYLGLUCOSAMINE 2-EPIMERASE"/>
    <property type="match status" value="1"/>
</dbReference>
<protein>
    <recommendedName>
        <fullName evidence="4">UDP-N-acetylglucosamine 2-epimerase (non-hydrolyzing)</fullName>
        <ecNumber evidence="4">5.1.3.14</ecNumber>
    </recommendedName>
</protein>
<evidence type="ECO:0000256" key="6">
    <source>
        <dbReference type="SAM" id="MobiDB-lite"/>
    </source>
</evidence>
<dbReference type="EC" id="5.1.3.14" evidence="4"/>
<name>A0ABS5QIR1_9PROT</name>
<dbReference type="Gene3D" id="3.40.50.2000">
    <property type="entry name" value="Glycogen Phosphorylase B"/>
    <property type="match status" value="2"/>
</dbReference>
<comment type="catalytic activity">
    <reaction evidence="2">
        <text>UDP-N-acetyl-alpha-D-glucosamine = UDP-N-acetyl-alpha-D-mannosamine</text>
        <dbReference type="Rhea" id="RHEA:17213"/>
        <dbReference type="ChEBI" id="CHEBI:57705"/>
        <dbReference type="ChEBI" id="CHEBI:68623"/>
        <dbReference type="EC" id="5.1.3.14"/>
    </reaction>
</comment>
<dbReference type="Proteomes" id="UP000766336">
    <property type="component" value="Unassembled WGS sequence"/>
</dbReference>
<sequence length="413" mass="43887">MRVTCVLGTRPEAIKLAPVILALRARGVACDVVSTGQHRELLGQALATFELAADHDLALMRPGQTLARLAARALQGVTELLRARRPDWLLVQGDTASAFAGALAGFYAGVRVGHVEAGLRSANPSSPWPEEAHRSMVARLASRHFAPTLQAARNLRREGIAARAIQVTGNTGTDALLMTATRIEGDATLAARFAFLDPARRLILATGHRRENFGGALDRAARAMAALASRPDVQMVFALHLNPQAEAPARAALGHLPHVHLLSPQDHAGFVWLLKRSHLVVTDSGGVQEEAPSFGRPVLVTRNESDRPEAIAAGTAKLVGTDGRRLLREATRLLDDEDAWRAMARATNPYGDGKAASRIVESLLADGVQAPAIVLPQGGEPRSGALPRGRGAGTARPRRQPQAVVMPAIAEKA</sequence>
<gene>
    <name evidence="8" type="primary">wecB</name>
    <name evidence="8" type="ORF">KHU32_21720</name>
</gene>
<dbReference type="PANTHER" id="PTHR43174:SF2">
    <property type="entry name" value="UDP-N-ACETYLGLUCOSAMINE 2-EPIMERASE"/>
    <property type="match status" value="1"/>
</dbReference>
<dbReference type="RefSeq" id="WP_213672268.1">
    <property type="nucleotide sequence ID" value="NZ_JAHCDA010000005.1"/>
</dbReference>
<dbReference type="NCBIfam" id="TIGR00236">
    <property type="entry name" value="wecB"/>
    <property type="match status" value="1"/>
</dbReference>
<proteinExistence type="inferred from homology"/>
<evidence type="ECO:0000313" key="8">
    <source>
        <dbReference type="EMBL" id="MBS7813574.1"/>
    </source>
</evidence>
<comment type="caution">
    <text evidence="8">The sequence shown here is derived from an EMBL/GenBank/DDBJ whole genome shotgun (WGS) entry which is preliminary data.</text>
</comment>
<dbReference type="GO" id="GO:0008761">
    <property type="term" value="F:UDP-N-acetylglucosamine 2-epimerase activity"/>
    <property type="evidence" value="ECO:0007669"/>
    <property type="project" value="UniProtKB-EC"/>
</dbReference>
<evidence type="ECO:0000256" key="3">
    <source>
        <dbReference type="ARBA" id="ARBA00038209"/>
    </source>
</evidence>
<dbReference type="Pfam" id="PF02350">
    <property type="entry name" value="Epimerase_2"/>
    <property type="match status" value="1"/>
</dbReference>
<keyword evidence="1 5" id="KW-0413">Isomerase</keyword>
<dbReference type="CDD" id="cd03786">
    <property type="entry name" value="GTB_UDP-GlcNAc_2-Epimerase"/>
    <property type="match status" value="1"/>
</dbReference>
<evidence type="ECO:0000259" key="7">
    <source>
        <dbReference type="Pfam" id="PF02350"/>
    </source>
</evidence>
<reference evidence="8 9" key="1">
    <citation type="submission" date="2021-05" db="EMBL/GenBank/DDBJ databases">
        <title>Roseococcus sp. XZZS9, whole genome shotgun sequencing project.</title>
        <authorList>
            <person name="Zhao G."/>
            <person name="Shen L."/>
        </authorList>
    </citation>
    <scope>NUCLEOTIDE SEQUENCE [LARGE SCALE GENOMIC DNA]</scope>
    <source>
        <strain evidence="8 9">XZZS9</strain>
    </source>
</reference>
<evidence type="ECO:0000256" key="5">
    <source>
        <dbReference type="RuleBase" id="RU003513"/>
    </source>
</evidence>
<feature type="domain" description="UDP-N-acetylglucosamine 2-epimerase" evidence="7">
    <location>
        <begin position="25"/>
        <end position="363"/>
    </location>
</feature>
<feature type="compositionally biased region" description="Low complexity" evidence="6">
    <location>
        <begin position="384"/>
        <end position="395"/>
    </location>
</feature>
<evidence type="ECO:0000256" key="2">
    <source>
        <dbReference type="ARBA" id="ARBA00036080"/>
    </source>
</evidence>
<dbReference type="SUPFAM" id="SSF53756">
    <property type="entry name" value="UDP-Glycosyltransferase/glycogen phosphorylase"/>
    <property type="match status" value="1"/>
</dbReference>
<evidence type="ECO:0000256" key="4">
    <source>
        <dbReference type="ARBA" id="ARBA00038858"/>
    </source>
</evidence>
<organism evidence="8 9">
    <name type="scientific">Roseococcus pinisoli</name>
    <dbReference type="NCBI Taxonomy" id="2835040"/>
    <lineage>
        <taxon>Bacteria</taxon>
        <taxon>Pseudomonadati</taxon>
        <taxon>Pseudomonadota</taxon>
        <taxon>Alphaproteobacteria</taxon>
        <taxon>Acetobacterales</taxon>
        <taxon>Roseomonadaceae</taxon>
        <taxon>Roseococcus</taxon>
    </lineage>
</organism>
<keyword evidence="9" id="KW-1185">Reference proteome</keyword>
<evidence type="ECO:0000313" key="9">
    <source>
        <dbReference type="Proteomes" id="UP000766336"/>
    </source>
</evidence>
<dbReference type="EMBL" id="JAHCDA010000005">
    <property type="protein sequence ID" value="MBS7813574.1"/>
    <property type="molecule type" value="Genomic_DNA"/>
</dbReference>
<accession>A0ABS5QIR1</accession>